<evidence type="ECO:0000313" key="3">
    <source>
        <dbReference type="Proteomes" id="UP001165587"/>
    </source>
</evidence>
<name>A0AA42BWA3_9MICO</name>
<dbReference type="InterPro" id="IPR032710">
    <property type="entry name" value="NTF2-like_dom_sf"/>
</dbReference>
<reference evidence="2" key="1">
    <citation type="submission" date="2022-08" db="EMBL/GenBank/DDBJ databases">
        <authorList>
            <person name="Deng Y."/>
            <person name="Han X.-F."/>
            <person name="Zhang Y.-Q."/>
        </authorList>
    </citation>
    <scope>NUCLEOTIDE SEQUENCE</scope>
    <source>
        <strain evidence="2">CPCC 203407</strain>
    </source>
</reference>
<sequence>MRAVPGAEERAAIADLLHSGLWALDTGDLGLYLATFWPEADFSEVGPDGVRRSWTGIDEIRAMSEPRFDGPSRTQHRLSNHLYDARAKAGIPDARGWTVWSYWLTSVRDPETGEVELRMSGHLRDEVEERGGEWRLIGRHLDGWPDDLAHPFAAPAEDLDLDGSTS</sequence>
<protein>
    <submittedName>
        <fullName evidence="2">Nuclear transport factor 2 family protein</fullName>
    </submittedName>
</protein>
<organism evidence="2 3">
    <name type="scientific">Herbiconiux oxytropis</name>
    <dbReference type="NCBI Taxonomy" id="2970915"/>
    <lineage>
        <taxon>Bacteria</taxon>
        <taxon>Bacillati</taxon>
        <taxon>Actinomycetota</taxon>
        <taxon>Actinomycetes</taxon>
        <taxon>Micrococcales</taxon>
        <taxon>Microbacteriaceae</taxon>
        <taxon>Herbiconiux</taxon>
    </lineage>
</organism>
<dbReference type="RefSeq" id="WP_259526329.1">
    <property type="nucleotide sequence ID" value="NZ_JANLCK010000003.1"/>
</dbReference>
<gene>
    <name evidence="2" type="ORF">N1028_07565</name>
</gene>
<dbReference type="InterPro" id="IPR037401">
    <property type="entry name" value="SnoaL-like"/>
</dbReference>
<dbReference type="AlphaFoldDB" id="A0AA42BWA3"/>
<dbReference type="Proteomes" id="UP001165587">
    <property type="component" value="Unassembled WGS sequence"/>
</dbReference>
<comment type="caution">
    <text evidence="2">The sequence shown here is derived from an EMBL/GenBank/DDBJ whole genome shotgun (WGS) entry which is preliminary data.</text>
</comment>
<keyword evidence="3" id="KW-1185">Reference proteome</keyword>
<evidence type="ECO:0000259" key="1">
    <source>
        <dbReference type="Pfam" id="PF13577"/>
    </source>
</evidence>
<dbReference type="EMBL" id="JANLCK010000003">
    <property type="protein sequence ID" value="MCS5725753.1"/>
    <property type="molecule type" value="Genomic_DNA"/>
</dbReference>
<feature type="domain" description="SnoaL-like" evidence="1">
    <location>
        <begin position="7"/>
        <end position="139"/>
    </location>
</feature>
<dbReference type="Pfam" id="PF13577">
    <property type="entry name" value="SnoaL_4"/>
    <property type="match status" value="1"/>
</dbReference>
<accession>A0AA42BWA3</accession>
<evidence type="ECO:0000313" key="2">
    <source>
        <dbReference type="EMBL" id="MCS5725753.1"/>
    </source>
</evidence>
<proteinExistence type="predicted"/>
<dbReference type="Gene3D" id="3.10.450.50">
    <property type="match status" value="1"/>
</dbReference>
<dbReference type="SUPFAM" id="SSF54427">
    <property type="entry name" value="NTF2-like"/>
    <property type="match status" value="1"/>
</dbReference>